<evidence type="ECO:0000256" key="3">
    <source>
        <dbReference type="ARBA" id="ARBA00022729"/>
    </source>
</evidence>
<dbReference type="RefSeq" id="WP_109604679.1">
    <property type="nucleotide sequence ID" value="NZ_QGGI01000007.1"/>
</dbReference>
<dbReference type="PANTHER" id="PTHR30061:SF50">
    <property type="entry name" value="MALTOSE_MALTODEXTRIN-BINDING PERIPLASMIC PROTEIN"/>
    <property type="match status" value="1"/>
</dbReference>
<dbReference type="Pfam" id="PF13416">
    <property type="entry name" value="SBP_bac_8"/>
    <property type="match status" value="1"/>
</dbReference>
<evidence type="ECO:0000256" key="2">
    <source>
        <dbReference type="ARBA" id="ARBA00022448"/>
    </source>
</evidence>
<keyword evidence="3" id="KW-0732">Signal</keyword>
<dbReference type="Gene3D" id="3.40.190.10">
    <property type="entry name" value="Periplasmic binding protein-like II"/>
    <property type="match status" value="2"/>
</dbReference>
<accession>A0AA45C797</accession>
<dbReference type="Proteomes" id="UP000245921">
    <property type="component" value="Unassembled WGS sequence"/>
</dbReference>
<dbReference type="PANTHER" id="PTHR30061">
    <property type="entry name" value="MALTOSE-BINDING PERIPLASMIC PROTEIN"/>
    <property type="match status" value="1"/>
</dbReference>
<dbReference type="GO" id="GO:0055052">
    <property type="term" value="C:ATP-binding cassette (ABC) transporter complex, substrate-binding subunit-containing"/>
    <property type="evidence" value="ECO:0007669"/>
    <property type="project" value="TreeGrafter"/>
</dbReference>
<dbReference type="GO" id="GO:1901982">
    <property type="term" value="F:maltose binding"/>
    <property type="evidence" value="ECO:0007669"/>
    <property type="project" value="TreeGrafter"/>
</dbReference>
<gene>
    <name evidence="4" type="ORF">C7380_107100</name>
</gene>
<dbReference type="GO" id="GO:0042956">
    <property type="term" value="P:maltodextrin transmembrane transport"/>
    <property type="evidence" value="ECO:0007669"/>
    <property type="project" value="TreeGrafter"/>
</dbReference>
<dbReference type="CDD" id="cd14748">
    <property type="entry name" value="PBP2_UgpB"/>
    <property type="match status" value="1"/>
</dbReference>
<sequence length="419" mass="47237">MKKGILSLLVILMVIFAYSTEIIVWHGITDPKGKAVLDKLVKDFEEENPGITVRLQASIGNNDGDDTKLIASVAAQQVPDVYYIDRFVIAQRAYNKVVQPIDVQLEKAGYDVKKIKNEFFDFAIAECEFNGALYGLPFETDTRVMFYNKDLIKAAGGDPEKPPRTVKEVEELANKITKKIGRRVVQIGFIPWAYQGWPYTYGWAFGGEFYDVNTKKFIFAEDENVIKSFEWQKEYAKNHDKNSLDAFISMNAGDLNPFKANRMGMMVDGNWSLRGIQDLGINYGIAPVPGTDPNHISTWAGGHGWVIPKKANHPLEAAKFIYFMSTKGQIEYAVDRGYLPTIKEAVPKLIEKDPSLKPFTDVLPYAKSRPAVPIGSLAWDELTKARDQILDGADVRETLKHAQKVLNDEMEKIEKELSK</sequence>
<evidence type="ECO:0000313" key="4">
    <source>
        <dbReference type="EMBL" id="PWJ95145.1"/>
    </source>
</evidence>
<organism evidence="4 5">
    <name type="scientific">Oceanotoga teriensis</name>
    <dbReference type="NCBI Taxonomy" id="515440"/>
    <lineage>
        <taxon>Bacteria</taxon>
        <taxon>Thermotogati</taxon>
        <taxon>Thermotogota</taxon>
        <taxon>Thermotogae</taxon>
        <taxon>Petrotogales</taxon>
        <taxon>Petrotogaceae</taxon>
        <taxon>Oceanotoga</taxon>
    </lineage>
</organism>
<dbReference type="GO" id="GO:0015768">
    <property type="term" value="P:maltose transport"/>
    <property type="evidence" value="ECO:0007669"/>
    <property type="project" value="TreeGrafter"/>
</dbReference>
<dbReference type="SUPFAM" id="SSF53850">
    <property type="entry name" value="Periplasmic binding protein-like II"/>
    <property type="match status" value="1"/>
</dbReference>
<proteinExistence type="inferred from homology"/>
<dbReference type="EMBL" id="QGGI01000007">
    <property type="protein sequence ID" value="PWJ95145.1"/>
    <property type="molecule type" value="Genomic_DNA"/>
</dbReference>
<protein>
    <submittedName>
        <fullName evidence="4">Carbohydrate ABC transporter substrate-binding protein (CUT1 family)</fullName>
    </submittedName>
</protein>
<evidence type="ECO:0000313" key="5">
    <source>
        <dbReference type="Proteomes" id="UP000245921"/>
    </source>
</evidence>
<keyword evidence="5" id="KW-1185">Reference proteome</keyword>
<dbReference type="AlphaFoldDB" id="A0AA45C797"/>
<reference evidence="4 5" key="1">
    <citation type="submission" date="2018-05" db="EMBL/GenBank/DDBJ databases">
        <title>Genomic Encyclopedia of Type Strains, Phase IV (KMG-IV): sequencing the most valuable type-strain genomes for metagenomic binning, comparative biology and taxonomic classification.</title>
        <authorList>
            <person name="Goeker M."/>
        </authorList>
    </citation>
    <scope>NUCLEOTIDE SEQUENCE [LARGE SCALE GENOMIC DNA]</scope>
    <source>
        <strain evidence="4 5">DSM 24906</strain>
    </source>
</reference>
<name>A0AA45C797_9BACT</name>
<evidence type="ECO:0000256" key="1">
    <source>
        <dbReference type="ARBA" id="ARBA00008520"/>
    </source>
</evidence>
<keyword evidence="2" id="KW-0813">Transport</keyword>
<comment type="caution">
    <text evidence="4">The sequence shown here is derived from an EMBL/GenBank/DDBJ whole genome shotgun (WGS) entry which is preliminary data.</text>
</comment>
<dbReference type="InterPro" id="IPR006059">
    <property type="entry name" value="SBP"/>
</dbReference>
<comment type="similarity">
    <text evidence="1">Belongs to the bacterial solute-binding protein 1 family.</text>
</comment>